<evidence type="ECO:0000256" key="1">
    <source>
        <dbReference type="SAM" id="Phobius"/>
    </source>
</evidence>
<keyword evidence="1" id="KW-0472">Membrane</keyword>
<keyword evidence="1" id="KW-1133">Transmembrane helix</keyword>
<dbReference type="PANTHER" id="PTHR38446">
    <property type="entry name" value="BLL0914 PROTEIN"/>
    <property type="match status" value="1"/>
</dbReference>
<feature type="transmembrane region" description="Helical" evidence="1">
    <location>
        <begin position="6"/>
        <end position="27"/>
    </location>
</feature>
<dbReference type="AlphaFoldDB" id="A0A2L0UGF3"/>
<feature type="transmembrane region" description="Helical" evidence="1">
    <location>
        <begin position="81"/>
        <end position="101"/>
    </location>
</feature>
<dbReference type="Pfam" id="PF06993">
    <property type="entry name" value="DUF1304"/>
    <property type="match status" value="1"/>
</dbReference>
<dbReference type="Proteomes" id="UP000239187">
    <property type="component" value="Chromosome"/>
</dbReference>
<reference evidence="2 3" key="1">
    <citation type="submission" date="2017-11" db="EMBL/GenBank/DDBJ databases">
        <title>Draft genome of Arthrobacter agilis strain UMCV2, a plant growth-promoting rhizobacterium and biocontrol capacity of phytopathogenic fungi.</title>
        <authorList>
            <person name="Martinez-Camara R."/>
            <person name="Santoyo G."/>
            <person name="Moreno-Hagelsieb G."/>
            <person name="Valencia-Cantero E."/>
        </authorList>
    </citation>
    <scope>NUCLEOTIDE SEQUENCE [LARGE SCALE GENOMIC DNA]</scope>
    <source>
        <strain evidence="2 3">UMCV2</strain>
    </source>
</reference>
<feature type="transmembrane region" description="Helical" evidence="1">
    <location>
        <begin position="108"/>
        <end position="127"/>
    </location>
</feature>
<feature type="transmembrane region" description="Helical" evidence="1">
    <location>
        <begin position="55"/>
        <end position="75"/>
    </location>
</feature>
<proteinExistence type="predicted"/>
<protein>
    <submittedName>
        <fullName evidence="2">DUF1304 domain-containing protein</fullName>
    </submittedName>
</protein>
<sequence length="128" mass="13334">MTLMALILTALAAVLHLYIFWMESLAWEGPQARRTFGPASDAEVKVTKSFAFNQGFYNLFLALIALVGIVVFVAADAGVGAALIFAGVGSMASAALVLFVSSPTKRSAAIKQGVLPVFAIVATLIAVS</sequence>
<keyword evidence="1" id="KW-0812">Transmembrane</keyword>
<dbReference type="InterPro" id="IPR009732">
    <property type="entry name" value="DUF1304"/>
</dbReference>
<gene>
    <name evidence="2" type="ORF">CVO76_12065</name>
</gene>
<name>A0A2L0UGF3_9MICC</name>
<organism evidence="2 3">
    <name type="scientific">Arthrobacter agilis</name>
    <dbReference type="NCBI Taxonomy" id="37921"/>
    <lineage>
        <taxon>Bacteria</taxon>
        <taxon>Bacillati</taxon>
        <taxon>Actinomycetota</taxon>
        <taxon>Actinomycetes</taxon>
        <taxon>Micrococcales</taxon>
        <taxon>Micrococcaceae</taxon>
        <taxon>Arthrobacter</taxon>
    </lineage>
</organism>
<accession>A0A2L0UGF3</accession>
<dbReference type="EMBL" id="CP024915">
    <property type="protein sequence ID" value="AUZ88288.1"/>
    <property type="molecule type" value="Genomic_DNA"/>
</dbReference>
<evidence type="ECO:0000313" key="3">
    <source>
        <dbReference type="Proteomes" id="UP000239187"/>
    </source>
</evidence>
<evidence type="ECO:0000313" key="2">
    <source>
        <dbReference type="EMBL" id="AUZ88288.1"/>
    </source>
</evidence>
<dbReference type="PANTHER" id="PTHR38446:SF1">
    <property type="entry name" value="BLL0914 PROTEIN"/>
    <property type="match status" value="1"/>
</dbReference>